<evidence type="ECO:0000256" key="7">
    <source>
        <dbReference type="ARBA" id="ARBA00023180"/>
    </source>
</evidence>
<accession>A0A3B0JJF6</accession>
<keyword evidence="6" id="KW-0675">Receptor</keyword>
<organism evidence="9 10">
    <name type="scientific">Drosophila guanche</name>
    <name type="common">Fruit fly</name>
    <dbReference type="NCBI Taxonomy" id="7266"/>
    <lineage>
        <taxon>Eukaryota</taxon>
        <taxon>Metazoa</taxon>
        <taxon>Ecdysozoa</taxon>
        <taxon>Arthropoda</taxon>
        <taxon>Hexapoda</taxon>
        <taxon>Insecta</taxon>
        <taxon>Pterygota</taxon>
        <taxon>Neoptera</taxon>
        <taxon>Endopterygota</taxon>
        <taxon>Diptera</taxon>
        <taxon>Brachycera</taxon>
        <taxon>Muscomorpha</taxon>
        <taxon>Ephydroidea</taxon>
        <taxon>Drosophilidae</taxon>
        <taxon>Drosophila</taxon>
        <taxon>Sophophora</taxon>
    </lineage>
</organism>
<evidence type="ECO:0000256" key="2">
    <source>
        <dbReference type="ARBA" id="ARBA00022475"/>
    </source>
</evidence>
<keyword evidence="3 8" id="KW-0812">Transmembrane</keyword>
<evidence type="ECO:0000256" key="6">
    <source>
        <dbReference type="ARBA" id="ARBA00023170"/>
    </source>
</evidence>
<keyword evidence="10" id="KW-1185">Reference proteome</keyword>
<evidence type="ECO:0000313" key="10">
    <source>
        <dbReference type="Proteomes" id="UP000268350"/>
    </source>
</evidence>
<dbReference type="STRING" id="7266.A0A3B0JJF6"/>
<evidence type="ECO:0000313" key="9">
    <source>
        <dbReference type="EMBL" id="SPP75470.1"/>
    </source>
</evidence>
<gene>
    <name evidence="9" type="ORF">DGUA_6G003280</name>
</gene>
<dbReference type="Proteomes" id="UP000268350">
    <property type="component" value="Unassembled WGS sequence"/>
</dbReference>
<feature type="transmembrane region" description="Helical" evidence="8">
    <location>
        <begin position="344"/>
        <end position="361"/>
    </location>
</feature>
<dbReference type="PANTHER" id="PTHR42643:SF39">
    <property type="entry name" value="IONOTROPIC RECEPTOR 56A-RELATED"/>
    <property type="match status" value="1"/>
</dbReference>
<name>A0A3B0JJF6_DROGU</name>
<keyword evidence="5 8" id="KW-0472">Membrane</keyword>
<protein>
    <recommendedName>
        <fullName evidence="11">Ionotropic glutamate receptor C-terminal domain-containing protein</fullName>
    </recommendedName>
</protein>
<evidence type="ECO:0000256" key="1">
    <source>
        <dbReference type="ARBA" id="ARBA00004651"/>
    </source>
</evidence>
<evidence type="ECO:0008006" key="11">
    <source>
        <dbReference type="Google" id="ProtNLM"/>
    </source>
</evidence>
<evidence type="ECO:0000256" key="5">
    <source>
        <dbReference type="ARBA" id="ARBA00023136"/>
    </source>
</evidence>
<comment type="subcellular location">
    <subcellularLocation>
        <location evidence="1">Cell membrane</location>
        <topology evidence="1">Multi-pass membrane protein</topology>
    </subcellularLocation>
</comment>
<keyword evidence="2" id="KW-1003">Cell membrane</keyword>
<proteinExistence type="predicted"/>
<dbReference type="PANTHER" id="PTHR42643">
    <property type="entry name" value="IONOTROPIC RECEPTOR 20A-RELATED"/>
    <property type="match status" value="1"/>
</dbReference>
<dbReference type="InterPro" id="IPR052192">
    <property type="entry name" value="Insect_Ionotropic_Sensory_Rcpt"/>
</dbReference>
<dbReference type="AlphaFoldDB" id="A0A3B0JJF6"/>
<feature type="transmembrane region" description="Helical" evidence="8">
    <location>
        <begin position="399"/>
        <end position="416"/>
    </location>
</feature>
<evidence type="ECO:0000256" key="8">
    <source>
        <dbReference type="SAM" id="Phobius"/>
    </source>
</evidence>
<keyword evidence="4 8" id="KW-1133">Transmembrane helix</keyword>
<dbReference type="EMBL" id="OUUW01000001">
    <property type="protein sequence ID" value="SPP75470.1"/>
    <property type="molecule type" value="Genomic_DNA"/>
</dbReference>
<dbReference type="GO" id="GO:0005886">
    <property type="term" value="C:plasma membrane"/>
    <property type="evidence" value="ECO:0007669"/>
    <property type="project" value="UniProtKB-SubCell"/>
</dbReference>
<evidence type="ECO:0000256" key="4">
    <source>
        <dbReference type="ARBA" id="ARBA00022989"/>
    </source>
</evidence>
<feature type="transmembrane region" description="Helical" evidence="8">
    <location>
        <begin position="590"/>
        <end position="611"/>
    </location>
</feature>
<sequence>MDNQAAELILQERVPIGVLLPQNGTERGNVHLLNTTFVLELLFEITQLYHFKNFIFYISERLDLKNKDSLDFFHDFWSTFPLAPNLIITRDYHAAIPMVQFLSTPSLVMVYTTERDDPIMEVAAQTMSGIRWLKTIFILYPSLDTRDFEESFDSFAQFSNDIKDFYDWVWSRQFINTVLITIKNNVFLLDPYPTATVVNKTDSWRAEEFFKKHSKNLKGYVVRTPILYDLPRAFKSDRPTNSYENNFVHGTSGNLFLGFLEFVNATILDTSTNVSTNYLNLTNLLDLVAQGVYETLIHSFTEMLGKYVVSYSYPIGINDCCLMVPFLNQSPTDQYMREALQDNVWLSIILFVFYIALAIWWCSPLRPRDFSTALLQSVCTLTYMAPTYIIKTPTLRMRYLYLLLAIMGIVTSNMYISRMTSYFTTAPPQRQISTVQDIVEANLRILMMEVEHDRMAKSPRQYPASFMQQVDVVEKQVLDTHREPFNTSFGYTVTTDRWEFLDMQQLHLRKPIFRLTEICEGPFYHVYPMHRDSHLRSPMKEFIMVAQQAGLMDHWQREAFWEAVHLHRITVPVHYEEPFALSLSFLSSMLRAWCLGLVLAGLTFAMEMKWYEYVTFRRRDAFTRKPRSFLRRFMRV</sequence>
<evidence type="ECO:0000256" key="3">
    <source>
        <dbReference type="ARBA" id="ARBA00022692"/>
    </source>
</evidence>
<dbReference type="OrthoDB" id="7882476at2759"/>
<keyword evidence="7" id="KW-0325">Glycoprotein</keyword>
<dbReference type="OMA" id="IGINDCC"/>
<reference evidence="10" key="1">
    <citation type="submission" date="2018-01" db="EMBL/GenBank/DDBJ databases">
        <authorList>
            <person name="Alioto T."/>
            <person name="Alioto T."/>
        </authorList>
    </citation>
    <scope>NUCLEOTIDE SEQUENCE [LARGE SCALE GENOMIC DNA]</scope>
</reference>